<dbReference type="InterPro" id="IPR052574">
    <property type="entry name" value="CDIRP"/>
</dbReference>
<dbReference type="GO" id="GO:0035591">
    <property type="term" value="F:signaling adaptor activity"/>
    <property type="evidence" value="ECO:0007669"/>
    <property type="project" value="TreeGrafter"/>
</dbReference>
<feature type="non-terminal residue" evidence="3">
    <location>
        <position position="108"/>
    </location>
</feature>
<dbReference type="PRINTS" id="PR00019">
    <property type="entry name" value="LEURICHRPT"/>
</dbReference>
<feature type="non-terminal residue" evidence="3">
    <location>
        <position position="1"/>
    </location>
</feature>
<dbReference type="AlphaFoldDB" id="A0A146KGH1"/>
<evidence type="ECO:0000313" key="3">
    <source>
        <dbReference type="EMBL" id="JAP94735.1"/>
    </source>
</evidence>
<dbReference type="InterPro" id="IPR032675">
    <property type="entry name" value="LRR_dom_sf"/>
</dbReference>
<gene>
    <name evidence="3" type="ORF">TPC1_12509</name>
</gene>
<dbReference type="InterPro" id="IPR001611">
    <property type="entry name" value="Leu-rich_rpt"/>
</dbReference>
<accession>A0A146KGH1</accession>
<reference evidence="3" key="1">
    <citation type="submission" date="2015-07" db="EMBL/GenBank/DDBJ databases">
        <title>Adaptation to a free-living lifestyle via gene acquisitions in the diplomonad Trepomonas sp. PC1.</title>
        <authorList>
            <person name="Xu F."/>
            <person name="Jerlstrom-Hultqvist J."/>
            <person name="Kolisko M."/>
            <person name="Simpson A.G.B."/>
            <person name="Roger A.J."/>
            <person name="Svard S.G."/>
            <person name="Andersson J.O."/>
        </authorList>
    </citation>
    <scope>NUCLEOTIDE SEQUENCE</scope>
    <source>
        <strain evidence="3">PC1</strain>
    </source>
</reference>
<dbReference type="EMBL" id="GDID01001871">
    <property type="protein sequence ID" value="JAP94735.1"/>
    <property type="molecule type" value="Transcribed_RNA"/>
</dbReference>
<name>A0A146KGH1_9EUKA</name>
<keyword evidence="2" id="KW-0677">Repeat</keyword>
<dbReference type="PANTHER" id="PTHR47566:SF1">
    <property type="entry name" value="PROTEIN NUD1"/>
    <property type="match status" value="1"/>
</dbReference>
<organism evidence="3">
    <name type="scientific">Trepomonas sp. PC1</name>
    <dbReference type="NCBI Taxonomy" id="1076344"/>
    <lineage>
        <taxon>Eukaryota</taxon>
        <taxon>Metamonada</taxon>
        <taxon>Diplomonadida</taxon>
        <taxon>Hexamitidae</taxon>
        <taxon>Hexamitinae</taxon>
        <taxon>Trepomonas</taxon>
    </lineage>
</organism>
<dbReference type="PANTHER" id="PTHR47566">
    <property type="match status" value="1"/>
</dbReference>
<dbReference type="PROSITE" id="PS51450">
    <property type="entry name" value="LRR"/>
    <property type="match status" value="1"/>
</dbReference>
<sequence length="108" mass="12193">RLSLIHCGLSQITVDLPKLQLLDLSQNSFSALSQISTTSPITNLIFKANHLEKIDFNYQLRNLKALDLSQNKIKFLTGVKCYQIKSLELKGNPIYSLMPLKNMDLSSL</sequence>
<dbReference type="SUPFAM" id="SSF52058">
    <property type="entry name" value="L domain-like"/>
    <property type="match status" value="1"/>
</dbReference>
<dbReference type="Gene3D" id="3.80.10.10">
    <property type="entry name" value="Ribonuclease Inhibitor"/>
    <property type="match status" value="1"/>
</dbReference>
<proteinExistence type="predicted"/>
<keyword evidence="1" id="KW-0433">Leucine-rich repeat</keyword>
<protein>
    <submittedName>
        <fullName evidence="3">Leucine rich repeats-containing protein</fullName>
    </submittedName>
</protein>
<evidence type="ECO:0000256" key="2">
    <source>
        <dbReference type="ARBA" id="ARBA00022737"/>
    </source>
</evidence>
<evidence type="ECO:0000256" key="1">
    <source>
        <dbReference type="ARBA" id="ARBA00022614"/>
    </source>
</evidence>